<evidence type="ECO:0008006" key="4">
    <source>
        <dbReference type="Google" id="ProtNLM"/>
    </source>
</evidence>
<protein>
    <recommendedName>
        <fullName evidence="4">Transmembrane protein</fullName>
    </recommendedName>
</protein>
<dbReference type="EMBL" id="CP101620">
    <property type="protein sequence ID" value="UTY39346.1"/>
    <property type="molecule type" value="Genomic_DNA"/>
</dbReference>
<proteinExistence type="predicted"/>
<evidence type="ECO:0000313" key="3">
    <source>
        <dbReference type="Proteomes" id="UP001060112"/>
    </source>
</evidence>
<organism evidence="2 3">
    <name type="scientific">Allocoprobacillus halotolerans</name>
    <dbReference type="NCBI Taxonomy" id="2944914"/>
    <lineage>
        <taxon>Bacteria</taxon>
        <taxon>Bacillati</taxon>
        <taxon>Bacillota</taxon>
        <taxon>Erysipelotrichia</taxon>
        <taxon>Erysipelotrichales</taxon>
        <taxon>Erysipelotrichaceae</taxon>
        <taxon>Allocoprobacillus</taxon>
    </lineage>
</organism>
<keyword evidence="1" id="KW-0812">Transmembrane</keyword>
<dbReference type="RefSeq" id="WP_290140383.1">
    <property type="nucleotide sequence ID" value="NZ_CP101620.1"/>
</dbReference>
<accession>A0ABY5I567</accession>
<sequence length="257" mass="30294">MDVLCQEQLLEQEHIDKKLMKKGLQKLSDYLRTQHTIVIGKRIQLMDYYVGIFIMIIFSVILGFVFGNALPQLISHINYRYGLSMMEWYQANTLTVIIWTVISLIIILTLYHLAITKQNYIELTDEGIQICSQQFQGRFSILLGLLLKQSHQRNRHYQWNQLENVHIDIMISTMTQRYGLSKIYLPCFTFQFSDGQVYHIPSGLSFDENSKIAYEIIKVKHIPILGQEFVIGFYEQNVKSGFEYFEEYYGYNTPQKK</sequence>
<feature type="transmembrane region" description="Helical" evidence="1">
    <location>
        <begin position="48"/>
        <end position="69"/>
    </location>
</feature>
<feature type="transmembrane region" description="Helical" evidence="1">
    <location>
        <begin position="89"/>
        <end position="111"/>
    </location>
</feature>
<keyword evidence="1" id="KW-1133">Transmembrane helix</keyword>
<keyword evidence="1" id="KW-0472">Membrane</keyword>
<reference evidence="2" key="1">
    <citation type="submission" date="2022-07" db="EMBL/GenBank/DDBJ databases">
        <title>Faecal culturing of patients with breast cancer.</title>
        <authorList>
            <person name="Teng N.M.Y."/>
            <person name="Kiu R."/>
            <person name="Evans R."/>
            <person name="Baker D.J."/>
            <person name="Zenner C."/>
            <person name="Robinson S.D."/>
            <person name="Hall L.J."/>
        </authorList>
    </citation>
    <scope>NUCLEOTIDE SEQUENCE</scope>
    <source>
        <strain evidence="2">LH1062</strain>
    </source>
</reference>
<dbReference type="Proteomes" id="UP001060112">
    <property type="component" value="Chromosome"/>
</dbReference>
<name>A0ABY5I567_9FIRM</name>
<evidence type="ECO:0000256" key="1">
    <source>
        <dbReference type="SAM" id="Phobius"/>
    </source>
</evidence>
<gene>
    <name evidence="2" type="ORF">NMU03_00475</name>
</gene>
<keyword evidence="3" id="KW-1185">Reference proteome</keyword>
<evidence type="ECO:0000313" key="2">
    <source>
        <dbReference type="EMBL" id="UTY39346.1"/>
    </source>
</evidence>